<sequence>KSPLREPSEPPAKKSKSGMDWKTKLNFRKSKLSTDSNTAAHTSTSGSSQANAPHGTGNDTDETGTHSGDTHTRTPHSSGWHDDEGSSSTQPRTTDRLVDR</sequence>
<dbReference type="GeneID" id="25918425"/>
<reference evidence="2 3" key="1">
    <citation type="submission" date="2011-02" db="EMBL/GenBank/DDBJ databases">
        <title>The Genome Sequence of Sphaeroforma arctica JP610.</title>
        <authorList>
            <consortium name="The Broad Institute Genome Sequencing Platform"/>
            <person name="Russ C."/>
            <person name="Cuomo C."/>
            <person name="Young S.K."/>
            <person name="Zeng Q."/>
            <person name="Gargeya S."/>
            <person name="Alvarado L."/>
            <person name="Berlin A."/>
            <person name="Chapman S.B."/>
            <person name="Chen Z."/>
            <person name="Freedman E."/>
            <person name="Gellesch M."/>
            <person name="Goldberg J."/>
            <person name="Griggs A."/>
            <person name="Gujja S."/>
            <person name="Heilman E."/>
            <person name="Heiman D."/>
            <person name="Howarth C."/>
            <person name="Mehta T."/>
            <person name="Neiman D."/>
            <person name="Pearson M."/>
            <person name="Roberts A."/>
            <person name="Saif S."/>
            <person name="Shea T."/>
            <person name="Shenoy N."/>
            <person name="Sisk P."/>
            <person name="Stolte C."/>
            <person name="Sykes S."/>
            <person name="White J."/>
            <person name="Yandava C."/>
            <person name="Burger G."/>
            <person name="Gray M.W."/>
            <person name="Holland P.W.H."/>
            <person name="King N."/>
            <person name="Lang F.B.F."/>
            <person name="Roger A.J."/>
            <person name="Ruiz-Trillo I."/>
            <person name="Haas B."/>
            <person name="Nusbaum C."/>
            <person name="Birren B."/>
        </authorList>
    </citation>
    <scope>NUCLEOTIDE SEQUENCE [LARGE SCALE GENOMIC DNA]</scope>
    <source>
        <strain evidence="2 3">JP610</strain>
    </source>
</reference>
<feature type="region of interest" description="Disordered" evidence="1">
    <location>
        <begin position="1"/>
        <end position="100"/>
    </location>
</feature>
<keyword evidence="3" id="KW-1185">Reference proteome</keyword>
<protein>
    <submittedName>
        <fullName evidence="2">Uncharacterized protein</fullName>
    </submittedName>
</protein>
<feature type="non-terminal residue" evidence="2">
    <location>
        <position position="1"/>
    </location>
</feature>
<feature type="compositionally biased region" description="Polar residues" evidence="1">
    <location>
        <begin position="33"/>
        <end position="51"/>
    </location>
</feature>
<evidence type="ECO:0000256" key="1">
    <source>
        <dbReference type="SAM" id="MobiDB-lite"/>
    </source>
</evidence>
<proteinExistence type="predicted"/>
<gene>
    <name evidence="2" type="ORF">SARC_17921</name>
</gene>
<dbReference type="EMBL" id="KQ254377">
    <property type="protein sequence ID" value="KNC69567.1"/>
    <property type="molecule type" value="Genomic_DNA"/>
</dbReference>
<evidence type="ECO:0000313" key="3">
    <source>
        <dbReference type="Proteomes" id="UP000054560"/>
    </source>
</evidence>
<dbReference type="AlphaFoldDB" id="A0A0L0EYP3"/>
<feature type="compositionally biased region" description="Basic and acidic residues" evidence="1">
    <location>
        <begin position="1"/>
        <end position="23"/>
    </location>
</feature>
<dbReference type="RefSeq" id="XP_014143469.1">
    <property type="nucleotide sequence ID" value="XM_014287994.1"/>
</dbReference>
<name>A0A0L0EYP3_9EUKA</name>
<dbReference type="Proteomes" id="UP000054560">
    <property type="component" value="Unassembled WGS sequence"/>
</dbReference>
<organism evidence="2 3">
    <name type="scientific">Sphaeroforma arctica JP610</name>
    <dbReference type="NCBI Taxonomy" id="667725"/>
    <lineage>
        <taxon>Eukaryota</taxon>
        <taxon>Ichthyosporea</taxon>
        <taxon>Ichthyophonida</taxon>
        <taxon>Sphaeroforma</taxon>
    </lineage>
</organism>
<evidence type="ECO:0000313" key="2">
    <source>
        <dbReference type="EMBL" id="KNC69567.1"/>
    </source>
</evidence>
<accession>A0A0L0EYP3</accession>